<protein>
    <recommendedName>
        <fullName evidence="3">Phosphohydrolase</fullName>
    </recommendedName>
</protein>
<evidence type="ECO:0000313" key="1">
    <source>
        <dbReference type="EMBL" id="KKW09802.1"/>
    </source>
</evidence>
<organism evidence="1 2">
    <name type="scientific">Candidatus Gottesmanbacteria bacterium GW2011_GWB1_49_7</name>
    <dbReference type="NCBI Taxonomy" id="1618448"/>
    <lineage>
        <taxon>Bacteria</taxon>
        <taxon>Candidatus Gottesmaniibacteriota</taxon>
    </lineage>
</organism>
<name>A0A0G1Y4J6_9BACT</name>
<dbReference type="SUPFAM" id="SSF109604">
    <property type="entry name" value="HD-domain/PDEase-like"/>
    <property type="match status" value="1"/>
</dbReference>
<accession>A0A0G1Y4J6</accession>
<evidence type="ECO:0008006" key="3">
    <source>
        <dbReference type="Google" id="ProtNLM"/>
    </source>
</evidence>
<dbReference type="Proteomes" id="UP000034588">
    <property type="component" value="Unassembled WGS sequence"/>
</dbReference>
<proteinExistence type="predicted"/>
<evidence type="ECO:0000313" key="2">
    <source>
        <dbReference type="Proteomes" id="UP000034588"/>
    </source>
</evidence>
<dbReference type="AlphaFoldDB" id="A0A0G1Y4J6"/>
<dbReference type="EMBL" id="LCQD01000053">
    <property type="protein sequence ID" value="KKW09802.1"/>
    <property type="molecule type" value="Genomic_DNA"/>
</dbReference>
<dbReference type="PATRIC" id="fig|1618448.3.peg.1185"/>
<reference evidence="1 2" key="1">
    <citation type="journal article" date="2015" name="Nature">
        <title>rRNA introns, odd ribosomes, and small enigmatic genomes across a large radiation of phyla.</title>
        <authorList>
            <person name="Brown C.T."/>
            <person name="Hug L.A."/>
            <person name="Thomas B.C."/>
            <person name="Sharon I."/>
            <person name="Castelle C.J."/>
            <person name="Singh A."/>
            <person name="Wilkins M.J."/>
            <person name="Williams K.H."/>
            <person name="Banfield J.F."/>
        </authorList>
    </citation>
    <scope>NUCLEOTIDE SEQUENCE [LARGE SCALE GENOMIC DNA]</scope>
</reference>
<dbReference type="Gene3D" id="1.10.3210.10">
    <property type="entry name" value="Hypothetical protein af1432"/>
    <property type="match status" value="1"/>
</dbReference>
<sequence length="186" mass="21293">MTATGEYSPEQGAARGPYIQTYSGKFFYVNDPRPEEIDVQDIAHALSQNCRFNGHVPHYYSVAEHSVIVSRMVPPEDALWGLLHDASEAYLPDVPRPFKGELVNFKEIENRILMAIIENFGLTWPMPKSVHYVDSHIVATEANQLWGRTLDWTKHFDSMPSVNVYSWNSDRAKKEFLARFEELSAC</sequence>
<comment type="caution">
    <text evidence="1">The sequence shown here is derived from an EMBL/GenBank/DDBJ whole genome shotgun (WGS) entry which is preliminary data.</text>
</comment>
<gene>
    <name evidence="1" type="ORF">UY48_C0053G0004</name>
</gene>